<name>A0ABZ2B2M0_9TREE</name>
<proteinExistence type="predicted"/>
<dbReference type="EMBL" id="CP143818">
    <property type="protein sequence ID" value="WVO25057.1"/>
    <property type="molecule type" value="Genomic_DNA"/>
</dbReference>
<evidence type="ECO:0000313" key="1">
    <source>
        <dbReference type="EMBL" id="WVO25057.1"/>
    </source>
</evidence>
<dbReference type="GeneID" id="89993210"/>
<protein>
    <submittedName>
        <fullName evidence="1">Uncharacterized protein</fullName>
    </submittedName>
</protein>
<dbReference type="Proteomes" id="UP001432216">
    <property type="component" value="Chromosome 13"/>
</dbReference>
<evidence type="ECO:0000313" key="2">
    <source>
        <dbReference type="Proteomes" id="UP001432216"/>
    </source>
</evidence>
<gene>
    <name evidence="1" type="ORF">IAS62_006442</name>
</gene>
<reference evidence="1 2" key="1">
    <citation type="submission" date="2024-01" db="EMBL/GenBank/DDBJ databases">
        <title>Comparative genomics of Cryptococcus and Kwoniella reveals pathogenesis evolution and contrasting modes of karyotype evolution via chromosome fusion or intercentromeric recombination.</title>
        <authorList>
            <person name="Coelho M.A."/>
            <person name="David-Palma M."/>
            <person name="Shea T."/>
            <person name="Bowers K."/>
            <person name="McGinley-Smith S."/>
            <person name="Mohammad A.W."/>
            <person name="Gnirke A."/>
            <person name="Yurkov A.M."/>
            <person name="Nowrousian M."/>
            <person name="Sun S."/>
            <person name="Cuomo C.A."/>
            <person name="Heitman J."/>
        </authorList>
    </citation>
    <scope>NUCLEOTIDE SEQUENCE [LARGE SCALE GENOMIC DNA]</scope>
    <source>
        <strain evidence="1 2">7685027</strain>
    </source>
</reference>
<dbReference type="RefSeq" id="XP_064724296.1">
    <property type="nucleotide sequence ID" value="XM_064868224.1"/>
</dbReference>
<keyword evidence="2" id="KW-1185">Reference proteome</keyword>
<sequence length="71" mass="7905">MSQLVPKFSETSAFFTCSDRSASMKIACSKTLVTDKWNWCYAISRNRTPSTPKVGLRKGVENKITPCIATD</sequence>
<accession>A0ABZ2B2M0</accession>
<organism evidence="1 2">
    <name type="scientific">Cryptococcus decagattii</name>
    <dbReference type="NCBI Taxonomy" id="1859122"/>
    <lineage>
        <taxon>Eukaryota</taxon>
        <taxon>Fungi</taxon>
        <taxon>Dikarya</taxon>
        <taxon>Basidiomycota</taxon>
        <taxon>Agaricomycotina</taxon>
        <taxon>Tremellomycetes</taxon>
        <taxon>Tremellales</taxon>
        <taxon>Cryptococcaceae</taxon>
        <taxon>Cryptococcus</taxon>
        <taxon>Cryptococcus gattii species complex</taxon>
    </lineage>
</organism>